<evidence type="ECO:0000256" key="3">
    <source>
        <dbReference type="ARBA" id="ARBA00022771"/>
    </source>
</evidence>
<feature type="region of interest" description="Disordered" evidence="7">
    <location>
        <begin position="897"/>
        <end position="920"/>
    </location>
</feature>
<accession>A0A8S3ZUP1</accession>
<dbReference type="GO" id="GO:0008270">
    <property type="term" value="F:zinc ion binding"/>
    <property type="evidence" value="ECO:0007669"/>
    <property type="project" value="UniProtKB-KW"/>
</dbReference>
<keyword evidence="2" id="KW-0677">Repeat</keyword>
<feature type="compositionally biased region" description="Polar residues" evidence="7">
    <location>
        <begin position="27"/>
        <end position="46"/>
    </location>
</feature>
<feature type="repeat" description="NHL" evidence="6">
    <location>
        <begin position="961"/>
        <end position="1002"/>
    </location>
</feature>
<evidence type="ECO:0000256" key="6">
    <source>
        <dbReference type="PROSITE-ProRule" id="PRU00504"/>
    </source>
</evidence>
<dbReference type="SUPFAM" id="SSF101898">
    <property type="entry name" value="NHL repeat"/>
    <property type="match status" value="1"/>
</dbReference>
<dbReference type="InterPro" id="IPR001841">
    <property type="entry name" value="Znf_RING"/>
</dbReference>
<feature type="region of interest" description="Disordered" evidence="7">
    <location>
        <begin position="1139"/>
        <end position="1173"/>
    </location>
</feature>
<dbReference type="PROSITE" id="PS00518">
    <property type="entry name" value="ZF_RING_1"/>
    <property type="match status" value="1"/>
</dbReference>
<feature type="region of interest" description="Disordered" evidence="7">
    <location>
        <begin position="120"/>
        <end position="139"/>
    </location>
</feature>
<keyword evidence="4" id="KW-0862">Zinc</keyword>
<feature type="compositionally biased region" description="Basic and acidic residues" evidence="7">
    <location>
        <begin position="128"/>
        <end position="139"/>
    </location>
</feature>
<dbReference type="AlphaFoldDB" id="A0A8S3ZUP1"/>
<evidence type="ECO:0000256" key="2">
    <source>
        <dbReference type="ARBA" id="ARBA00022737"/>
    </source>
</evidence>
<evidence type="ECO:0000313" key="10">
    <source>
        <dbReference type="EMBL" id="CAG5131552.1"/>
    </source>
</evidence>
<dbReference type="EMBL" id="CAJHNH020004746">
    <property type="protein sequence ID" value="CAG5131552.1"/>
    <property type="molecule type" value="Genomic_DNA"/>
</dbReference>
<dbReference type="InterPro" id="IPR013083">
    <property type="entry name" value="Znf_RING/FYVE/PHD"/>
</dbReference>
<dbReference type="PROSITE" id="PS50089">
    <property type="entry name" value="ZF_RING_2"/>
    <property type="match status" value="1"/>
</dbReference>
<dbReference type="InterPro" id="IPR000315">
    <property type="entry name" value="Znf_B-box"/>
</dbReference>
<dbReference type="Gene3D" id="3.30.160.60">
    <property type="entry name" value="Classic Zinc Finger"/>
    <property type="match status" value="1"/>
</dbReference>
<feature type="domain" description="B box-type" evidence="9">
    <location>
        <begin position="494"/>
        <end position="536"/>
    </location>
</feature>
<feature type="compositionally biased region" description="Low complexity" evidence="7">
    <location>
        <begin position="73"/>
        <end position="83"/>
    </location>
</feature>
<evidence type="ECO:0000256" key="5">
    <source>
        <dbReference type="PROSITE-ProRule" id="PRU00024"/>
    </source>
</evidence>
<sequence length="1173" mass="129980">TRTPSSRTSFSIIDKRQGYMAMVKHSPVSQNSTRPSWTIAPTSSTPPEADESVSHTVTGSLHGAIGEHRRSSRSSSVSSGGSSTNSAEGNDAVRQHTQNRLNGISSSHLHSQDLALEQSLGSGNMPTMEKKDPSDILSGKDGRLVSHFSVKNFINPGCPENLSQNLSFVCISSLPDLEPRGTRTSPEMSEQFGAKLGNSDLSPFGYFMGSQNSLDTPKLGRPITGQNSVSNSFSPSGLNQTPEVDLRRLLNEPMFSPGPFANASQDMQHMSIPNYFDFPNNSPNMPPSSDTDLGLFMPNFQPSRSNSNYGRGSFSGGSQTGFTNPNSNQFSSNYFNGGQAVSNRNSRSGFYSPPGVPTVSGFSNATGYYSPSRQSTEYFTTSSGSFQAFSSQDFSLPPPAQPWRGSGSSYMMESVHKRITCESCNKHYKWPHVLECLHVYCFPCMTAKYDPVDKSIVCPECSHKTSLINGPCSLKLDYQGAKFMREVNAFPFNCTACTRDMEAVICCTTCMAYLCSECRDGHRNMNQFQNHTLLPITKVGRTDDGEYTAFCEKHPVETLSKYCCVCECMICSVCITDHKHPDYPNNISGSHTLEEIYPIVVERLNNWNEDAHIKAKDVADMAKQAPLNMQHIESKRRSCRKQIDEYADYCKTVVEQNRQAAYELLDKTIAQMESDSLAWTTTASKITKELEAVTAFNTRTVQYGSLSDTLGLLELMESAYKRCVEHYSSIIKNNESIKIDLKFDPNYKESHAVLNQNFLSISYSVNGVEHKVLPTSGNSRGELTRGRSFSDYTVAGSENSDCNYQRWSAAPDSMSISTWNNVNDRDRKSGTFIPHLNRCRTKTSYIHMFGEYGRGEYAFTEPSGQAYLKDGSYVICDTNNHRIVYYNAKHEHVRTIGQPPNLPPVAEEQEQRSNGPRGKGFARQDGYLYFPNRVAICPITQNIVATERPPSHDVQIFTVTGEFVRCFGGNILQHPRGVTVDEDGIIIVVECKVMKLVMFNQDGSFIVSHSLTKDLEFPNDVAAKDSKIFISDNRGHCVQVFNYNAEFLYKIGNESITYFPIGVSINHLNQVVVTDNHNTFNITVFDMNGTVLHIFESVSKLAQCHNVAVHPSNLELMLTTKDCSVYFFNYDPNVAHPLTPPASRGSGHLGAGSAIARRPRGSGNGSSTSSSFY</sequence>
<proteinExistence type="predicted"/>
<dbReference type="OrthoDB" id="342730at2759"/>
<dbReference type="PROSITE" id="PS51125">
    <property type="entry name" value="NHL"/>
    <property type="match status" value="2"/>
</dbReference>
<feature type="domain" description="RING-type" evidence="8">
    <location>
        <begin position="421"/>
        <end position="462"/>
    </location>
</feature>
<feature type="repeat" description="NHL" evidence="6">
    <location>
        <begin position="849"/>
        <end position="889"/>
    </location>
</feature>
<dbReference type="Gene3D" id="3.30.40.10">
    <property type="entry name" value="Zinc/RING finger domain, C3HC4 (zinc finger)"/>
    <property type="match status" value="1"/>
</dbReference>
<dbReference type="GO" id="GO:0061630">
    <property type="term" value="F:ubiquitin protein ligase activity"/>
    <property type="evidence" value="ECO:0007669"/>
    <property type="project" value="TreeGrafter"/>
</dbReference>
<comment type="caution">
    <text evidence="10">The sequence shown here is derived from an EMBL/GenBank/DDBJ whole genome shotgun (WGS) entry which is preliminary data.</text>
</comment>
<dbReference type="CDD" id="cd19756">
    <property type="entry name" value="Bbox2"/>
    <property type="match status" value="1"/>
</dbReference>
<dbReference type="SUPFAM" id="SSF57845">
    <property type="entry name" value="B-box zinc-binding domain"/>
    <property type="match status" value="1"/>
</dbReference>
<feature type="domain" description="B box-type" evidence="9">
    <location>
        <begin position="546"/>
        <end position="596"/>
    </location>
</feature>
<evidence type="ECO:0000313" key="11">
    <source>
        <dbReference type="Proteomes" id="UP000678393"/>
    </source>
</evidence>
<feature type="non-terminal residue" evidence="10">
    <location>
        <position position="1"/>
    </location>
</feature>
<feature type="region of interest" description="Disordered" evidence="7">
    <location>
        <begin position="24"/>
        <end position="92"/>
    </location>
</feature>
<gene>
    <name evidence="10" type="ORF">CUNI_LOCUS17110</name>
</gene>
<evidence type="ECO:0000259" key="9">
    <source>
        <dbReference type="PROSITE" id="PS50119"/>
    </source>
</evidence>
<dbReference type="InterPro" id="IPR017907">
    <property type="entry name" value="Znf_RING_CS"/>
</dbReference>
<dbReference type="Gene3D" id="2.120.10.30">
    <property type="entry name" value="TolB, C-terminal domain"/>
    <property type="match status" value="1"/>
</dbReference>
<dbReference type="PROSITE" id="PS50119">
    <property type="entry name" value="ZF_BBOX"/>
    <property type="match status" value="2"/>
</dbReference>
<protein>
    <recommendedName>
        <fullName evidence="12">Brain tumor protein</fullName>
    </recommendedName>
</protein>
<name>A0A8S3ZUP1_9EUPU</name>
<dbReference type="SMART" id="SM00184">
    <property type="entry name" value="RING"/>
    <property type="match status" value="1"/>
</dbReference>
<keyword evidence="3 5" id="KW-0863">Zinc-finger</keyword>
<evidence type="ECO:0000256" key="7">
    <source>
        <dbReference type="SAM" id="MobiDB-lite"/>
    </source>
</evidence>
<reference evidence="10" key="1">
    <citation type="submission" date="2021-04" db="EMBL/GenBank/DDBJ databases">
        <authorList>
            <consortium name="Molecular Ecology Group"/>
        </authorList>
    </citation>
    <scope>NUCLEOTIDE SEQUENCE</scope>
</reference>
<feature type="region of interest" description="Disordered" evidence="7">
    <location>
        <begin position="301"/>
        <end position="338"/>
    </location>
</feature>
<organism evidence="10 11">
    <name type="scientific">Candidula unifasciata</name>
    <dbReference type="NCBI Taxonomy" id="100452"/>
    <lineage>
        <taxon>Eukaryota</taxon>
        <taxon>Metazoa</taxon>
        <taxon>Spiralia</taxon>
        <taxon>Lophotrochozoa</taxon>
        <taxon>Mollusca</taxon>
        <taxon>Gastropoda</taxon>
        <taxon>Heterobranchia</taxon>
        <taxon>Euthyneura</taxon>
        <taxon>Panpulmonata</taxon>
        <taxon>Eupulmonata</taxon>
        <taxon>Stylommatophora</taxon>
        <taxon>Helicina</taxon>
        <taxon>Helicoidea</taxon>
        <taxon>Geomitridae</taxon>
        <taxon>Candidula</taxon>
    </lineage>
</organism>
<dbReference type="PANTHER" id="PTHR25462">
    <property type="entry name" value="BONUS, ISOFORM C-RELATED"/>
    <property type="match status" value="1"/>
</dbReference>
<evidence type="ECO:0000259" key="8">
    <source>
        <dbReference type="PROSITE" id="PS50089"/>
    </source>
</evidence>
<dbReference type="InterPro" id="IPR047153">
    <property type="entry name" value="TRIM45/56/19-like"/>
</dbReference>
<dbReference type="CDD" id="cd19757">
    <property type="entry name" value="Bbox1"/>
    <property type="match status" value="1"/>
</dbReference>
<dbReference type="Proteomes" id="UP000678393">
    <property type="component" value="Unassembled WGS sequence"/>
</dbReference>
<keyword evidence="1" id="KW-0479">Metal-binding</keyword>
<feature type="compositionally biased region" description="Polar residues" evidence="7">
    <location>
        <begin position="324"/>
        <end position="338"/>
    </location>
</feature>
<dbReference type="PANTHER" id="PTHR25462:SF291">
    <property type="entry name" value="E3 UBIQUITIN-PROTEIN LIGASE TRIM45"/>
    <property type="match status" value="1"/>
</dbReference>
<keyword evidence="11" id="KW-1185">Reference proteome</keyword>
<evidence type="ECO:0000256" key="4">
    <source>
        <dbReference type="ARBA" id="ARBA00022833"/>
    </source>
</evidence>
<dbReference type="InterPro" id="IPR001258">
    <property type="entry name" value="NHL_repeat"/>
</dbReference>
<evidence type="ECO:0008006" key="12">
    <source>
        <dbReference type="Google" id="ProtNLM"/>
    </source>
</evidence>
<dbReference type="SUPFAM" id="SSF57850">
    <property type="entry name" value="RING/U-box"/>
    <property type="match status" value="1"/>
</dbReference>
<dbReference type="InterPro" id="IPR011042">
    <property type="entry name" value="6-blade_b-propeller_TolB-like"/>
</dbReference>
<evidence type="ECO:0000256" key="1">
    <source>
        <dbReference type="ARBA" id="ARBA00022723"/>
    </source>
</evidence>